<evidence type="ECO:0000256" key="3">
    <source>
        <dbReference type="ARBA" id="ARBA00022603"/>
    </source>
</evidence>
<keyword evidence="3 7" id="KW-0489">Methyltransferase</keyword>
<evidence type="ECO:0000256" key="6">
    <source>
        <dbReference type="ARBA" id="ARBA00047942"/>
    </source>
</evidence>
<keyword evidence="5 7" id="KW-0949">S-adenosyl-L-methionine</keyword>
<dbReference type="Pfam" id="PF02086">
    <property type="entry name" value="MethyltransfD12"/>
    <property type="match status" value="1"/>
</dbReference>
<proteinExistence type="inferred from homology"/>
<dbReference type="GO" id="GO:0043565">
    <property type="term" value="F:sequence-specific DNA binding"/>
    <property type="evidence" value="ECO:0007669"/>
    <property type="project" value="TreeGrafter"/>
</dbReference>
<dbReference type="EMBL" id="BDUD01000002">
    <property type="protein sequence ID" value="GBG23352.1"/>
    <property type="molecule type" value="Genomic_DNA"/>
</dbReference>
<dbReference type="PANTHER" id="PTHR30481:SF3">
    <property type="entry name" value="DNA ADENINE METHYLASE"/>
    <property type="match status" value="1"/>
</dbReference>
<dbReference type="InterPro" id="IPR012327">
    <property type="entry name" value="MeTrfase_D12"/>
</dbReference>
<dbReference type="SUPFAM" id="SSF53335">
    <property type="entry name" value="S-adenosyl-L-methionine-dependent methyltransferases"/>
    <property type="match status" value="1"/>
</dbReference>
<evidence type="ECO:0000256" key="5">
    <source>
        <dbReference type="ARBA" id="ARBA00022691"/>
    </source>
</evidence>
<evidence type="ECO:0000256" key="7">
    <source>
        <dbReference type="RuleBase" id="RU361257"/>
    </source>
</evidence>
<dbReference type="OrthoDB" id="9805629at2"/>
<dbReference type="Gene3D" id="1.10.1020.10">
    <property type="entry name" value="Adenine-specific Methyltransferase, Domain 2"/>
    <property type="match status" value="1"/>
</dbReference>
<reference evidence="8 9" key="1">
    <citation type="submission" date="2017-06" db="EMBL/GenBank/DDBJ databases">
        <title>Genome sequencing of cyanobaciteial culture collection at National Institute for Environmental Studies (NIES).</title>
        <authorList>
            <person name="Hirose Y."/>
            <person name="Shimura Y."/>
            <person name="Fujisawa T."/>
            <person name="Nakamura Y."/>
            <person name="Kawachi M."/>
        </authorList>
    </citation>
    <scope>NUCLEOTIDE SEQUENCE [LARGE SCALE GENOMIC DNA]</scope>
    <source>
        <strain evidence="8 9">NIES-4072</strain>
    </source>
</reference>
<keyword evidence="4 7" id="KW-0808">Transferase</keyword>
<dbReference type="Gene3D" id="3.40.50.150">
    <property type="entry name" value="Vaccinia Virus protein VP39"/>
    <property type="match status" value="1"/>
</dbReference>
<dbReference type="PROSITE" id="PS00092">
    <property type="entry name" value="N6_MTASE"/>
    <property type="match status" value="1"/>
</dbReference>
<dbReference type="PANTHER" id="PTHR30481">
    <property type="entry name" value="DNA ADENINE METHYLASE"/>
    <property type="match status" value="1"/>
</dbReference>
<accession>A0A2R5FX68</accession>
<dbReference type="GO" id="GO:0032259">
    <property type="term" value="P:methylation"/>
    <property type="evidence" value="ECO:0007669"/>
    <property type="project" value="UniProtKB-KW"/>
</dbReference>
<dbReference type="EC" id="2.1.1.72" evidence="2 7"/>
<evidence type="ECO:0000313" key="8">
    <source>
        <dbReference type="EMBL" id="GBG23352.1"/>
    </source>
</evidence>
<dbReference type="PRINTS" id="PR00505">
    <property type="entry name" value="D12N6MTFRASE"/>
</dbReference>
<dbReference type="GO" id="GO:0009307">
    <property type="term" value="P:DNA restriction-modification system"/>
    <property type="evidence" value="ECO:0007669"/>
    <property type="project" value="InterPro"/>
</dbReference>
<sequence length="302" mass="34432">MASLPHPIQYQGSKRNLAANILGFVPGRVGRLVEPFAGTAAISIAASFKGITQEFWINDLNKPLVKLLELIIEKPSEIADQYTKIWNDQHEDSISHYLQVREEFNRTNEPKLFLYLLARCVKGAVRYNSNGLFNQSPDKRRKGTQPEKMRKNIEGVSKLLKGKCKFTYLDYRDVLAEVQGHDFVYIDPPYQGVSGDRDSRYVSRIDFNDFVLALEELNRRAIAFAVSYDGKRGNKIFGNNLPEELGLKRIEIEVGRSSQSTLLGREEVTVESLYLSPSLLKEPVLNMGSYICRVPKQQDIWE</sequence>
<comment type="similarity">
    <text evidence="1 7">Belongs to the N(4)/N(6)-methyltransferase family.</text>
</comment>
<dbReference type="GO" id="GO:0006298">
    <property type="term" value="P:mismatch repair"/>
    <property type="evidence" value="ECO:0007669"/>
    <property type="project" value="TreeGrafter"/>
</dbReference>
<dbReference type="GO" id="GO:1904047">
    <property type="term" value="F:S-adenosyl-L-methionine binding"/>
    <property type="evidence" value="ECO:0007669"/>
    <property type="project" value="TreeGrafter"/>
</dbReference>
<name>A0A2R5FX68_NOSCO</name>
<dbReference type="AlphaFoldDB" id="A0A2R5FX68"/>
<organism evidence="8 9">
    <name type="scientific">Nostoc commune NIES-4072</name>
    <dbReference type="NCBI Taxonomy" id="2005467"/>
    <lineage>
        <taxon>Bacteria</taxon>
        <taxon>Bacillati</taxon>
        <taxon>Cyanobacteriota</taxon>
        <taxon>Cyanophyceae</taxon>
        <taxon>Nostocales</taxon>
        <taxon>Nostocaceae</taxon>
        <taxon>Nostoc</taxon>
    </lineage>
</organism>
<dbReference type="Proteomes" id="UP000245124">
    <property type="component" value="Unassembled WGS sequence"/>
</dbReference>
<evidence type="ECO:0000256" key="4">
    <source>
        <dbReference type="ARBA" id="ARBA00022679"/>
    </source>
</evidence>
<evidence type="ECO:0000256" key="2">
    <source>
        <dbReference type="ARBA" id="ARBA00011900"/>
    </source>
</evidence>
<dbReference type="PIRSF" id="PIRSF000398">
    <property type="entry name" value="M_m6A_EcoRV"/>
    <property type="match status" value="1"/>
</dbReference>
<evidence type="ECO:0000256" key="1">
    <source>
        <dbReference type="ARBA" id="ARBA00006594"/>
    </source>
</evidence>
<keyword evidence="9" id="KW-1185">Reference proteome</keyword>
<dbReference type="NCBIfam" id="TIGR00571">
    <property type="entry name" value="dam"/>
    <property type="match status" value="1"/>
</dbReference>
<protein>
    <recommendedName>
        <fullName evidence="2 7">Site-specific DNA-methyltransferase (adenine-specific)</fullName>
        <ecNumber evidence="2 7">2.1.1.72</ecNumber>
    </recommendedName>
</protein>
<dbReference type="InterPro" id="IPR002052">
    <property type="entry name" value="DNA_methylase_N6_adenine_CS"/>
</dbReference>
<comment type="caution">
    <text evidence="8">The sequence shown here is derived from an EMBL/GenBank/DDBJ whole genome shotgun (WGS) entry which is preliminary data.</text>
</comment>
<comment type="catalytic activity">
    <reaction evidence="6 7">
        <text>a 2'-deoxyadenosine in DNA + S-adenosyl-L-methionine = an N(6)-methyl-2'-deoxyadenosine in DNA + S-adenosyl-L-homocysteine + H(+)</text>
        <dbReference type="Rhea" id="RHEA:15197"/>
        <dbReference type="Rhea" id="RHEA-COMP:12418"/>
        <dbReference type="Rhea" id="RHEA-COMP:12419"/>
        <dbReference type="ChEBI" id="CHEBI:15378"/>
        <dbReference type="ChEBI" id="CHEBI:57856"/>
        <dbReference type="ChEBI" id="CHEBI:59789"/>
        <dbReference type="ChEBI" id="CHEBI:90615"/>
        <dbReference type="ChEBI" id="CHEBI:90616"/>
        <dbReference type="EC" id="2.1.1.72"/>
    </reaction>
</comment>
<dbReference type="InterPro" id="IPR012263">
    <property type="entry name" value="M_m6A_EcoRV"/>
</dbReference>
<dbReference type="GO" id="GO:0009007">
    <property type="term" value="F:site-specific DNA-methyltransferase (adenine-specific) activity"/>
    <property type="evidence" value="ECO:0007669"/>
    <property type="project" value="UniProtKB-UniRule"/>
</dbReference>
<evidence type="ECO:0000313" key="9">
    <source>
        <dbReference type="Proteomes" id="UP000245124"/>
    </source>
</evidence>
<dbReference type="InterPro" id="IPR029063">
    <property type="entry name" value="SAM-dependent_MTases_sf"/>
</dbReference>
<dbReference type="InterPro" id="IPR023095">
    <property type="entry name" value="Ade_MeTrfase_dom_2"/>
</dbReference>
<gene>
    <name evidence="8" type="ORF">NIES4072_70640</name>
</gene>